<keyword evidence="1" id="KW-0723">Serine/threonine-protein kinase</keyword>
<comment type="caution">
    <text evidence="10">The sequence shown here is derived from an EMBL/GenBank/DDBJ whole genome shotgun (WGS) entry which is preliminary data.</text>
</comment>
<dbReference type="PROSITE" id="PS50927">
    <property type="entry name" value="BULB_LECTIN"/>
    <property type="match status" value="1"/>
</dbReference>
<evidence type="ECO:0000256" key="7">
    <source>
        <dbReference type="ARBA" id="ARBA00023157"/>
    </source>
</evidence>
<evidence type="ECO:0000256" key="4">
    <source>
        <dbReference type="ARBA" id="ARBA00022741"/>
    </source>
</evidence>
<dbReference type="SMART" id="SM00108">
    <property type="entry name" value="B_lectin"/>
    <property type="match status" value="1"/>
</dbReference>
<dbReference type="PANTHER" id="PTHR27002">
    <property type="entry name" value="RECEPTOR-LIKE SERINE/THREONINE-PROTEIN KINASE SD1-8"/>
    <property type="match status" value="1"/>
</dbReference>
<dbReference type="InterPro" id="IPR011009">
    <property type="entry name" value="Kinase-like_dom_sf"/>
</dbReference>
<evidence type="ECO:0000256" key="1">
    <source>
        <dbReference type="ARBA" id="ARBA00022527"/>
    </source>
</evidence>
<dbReference type="Proteomes" id="UP001372338">
    <property type="component" value="Unassembled WGS sequence"/>
</dbReference>
<dbReference type="InterPro" id="IPR001245">
    <property type="entry name" value="Ser-Thr/Tyr_kinase_cat_dom"/>
</dbReference>
<evidence type="ECO:0000256" key="8">
    <source>
        <dbReference type="ARBA" id="ARBA00023180"/>
    </source>
</evidence>
<dbReference type="GO" id="GO:0005524">
    <property type="term" value="F:ATP binding"/>
    <property type="evidence" value="ECO:0007669"/>
    <property type="project" value="UniProtKB-KW"/>
</dbReference>
<dbReference type="SUPFAM" id="SSF51110">
    <property type="entry name" value="alpha-D-mannose-specific plant lectins"/>
    <property type="match status" value="1"/>
</dbReference>
<gene>
    <name evidence="10" type="ORF">RIF29_30718</name>
</gene>
<keyword evidence="3" id="KW-0732">Signal</keyword>
<evidence type="ECO:0000256" key="2">
    <source>
        <dbReference type="ARBA" id="ARBA00022679"/>
    </source>
</evidence>
<evidence type="ECO:0000256" key="3">
    <source>
        <dbReference type="ARBA" id="ARBA00022729"/>
    </source>
</evidence>
<keyword evidence="8" id="KW-0325">Glycoprotein</keyword>
<evidence type="ECO:0000313" key="10">
    <source>
        <dbReference type="EMBL" id="KAK7257037.1"/>
    </source>
</evidence>
<dbReference type="InterPro" id="IPR001480">
    <property type="entry name" value="Bulb-type_lectin_dom"/>
</dbReference>
<name>A0AAN9EGQ4_CROPI</name>
<evidence type="ECO:0000256" key="6">
    <source>
        <dbReference type="ARBA" id="ARBA00022840"/>
    </source>
</evidence>
<dbReference type="InterPro" id="IPR036426">
    <property type="entry name" value="Bulb-type_lectin_dom_sf"/>
</dbReference>
<dbReference type="GO" id="GO:0005886">
    <property type="term" value="C:plasma membrane"/>
    <property type="evidence" value="ECO:0007669"/>
    <property type="project" value="TreeGrafter"/>
</dbReference>
<keyword evidence="4" id="KW-0547">Nucleotide-binding</keyword>
<dbReference type="Pfam" id="PF07714">
    <property type="entry name" value="PK_Tyr_Ser-Thr"/>
    <property type="match status" value="1"/>
</dbReference>
<dbReference type="Gene3D" id="1.10.510.10">
    <property type="entry name" value="Transferase(Phosphotransferase) domain 1"/>
    <property type="match status" value="1"/>
</dbReference>
<organism evidence="10 11">
    <name type="scientific">Crotalaria pallida</name>
    <name type="common">Smooth rattlebox</name>
    <name type="synonym">Crotalaria striata</name>
    <dbReference type="NCBI Taxonomy" id="3830"/>
    <lineage>
        <taxon>Eukaryota</taxon>
        <taxon>Viridiplantae</taxon>
        <taxon>Streptophyta</taxon>
        <taxon>Embryophyta</taxon>
        <taxon>Tracheophyta</taxon>
        <taxon>Spermatophyta</taxon>
        <taxon>Magnoliopsida</taxon>
        <taxon>eudicotyledons</taxon>
        <taxon>Gunneridae</taxon>
        <taxon>Pentapetalae</taxon>
        <taxon>rosids</taxon>
        <taxon>fabids</taxon>
        <taxon>Fabales</taxon>
        <taxon>Fabaceae</taxon>
        <taxon>Papilionoideae</taxon>
        <taxon>50 kb inversion clade</taxon>
        <taxon>genistoids sensu lato</taxon>
        <taxon>core genistoids</taxon>
        <taxon>Crotalarieae</taxon>
        <taxon>Crotalaria</taxon>
    </lineage>
</organism>
<dbReference type="GO" id="GO:0004674">
    <property type="term" value="F:protein serine/threonine kinase activity"/>
    <property type="evidence" value="ECO:0007669"/>
    <property type="project" value="UniProtKB-KW"/>
</dbReference>
<evidence type="ECO:0000313" key="11">
    <source>
        <dbReference type="Proteomes" id="UP001372338"/>
    </source>
</evidence>
<protein>
    <recommendedName>
        <fullName evidence="9">Bulb-type lectin domain-containing protein</fullName>
    </recommendedName>
</protein>
<keyword evidence="11" id="KW-1185">Reference proteome</keyword>
<evidence type="ECO:0000256" key="5">
    <source>
        <dbReference type="ARBA" id="ARBA00022777"/>
    </source>
</evidence>
<dbReference type="SUPFAM" id="SSF56112">
    <property type="entry name" value="Protein kinase-like (PK-like)"/>
    <property type="match status" value="1"/>
</dbReference>
<dbReference type="EMBL" id="JAYWIO010000006">
    <property type="protein sequence ID" value="KAK7257037.1"/>
    <property type="molecule type" value="Genomic_DNA"/>
</dbReference>
<keyword evidence="7" id="KW-1015">Disulfide bond</keyword>
<keyword evidence="2" id="KW-0808">Transferase</keyword>
<sequence length="390" mass="44288">MSNKTRQLCSANNKYCIFFFRYSQERDLIYLGISSERNDIVWIANRNQPYVNISSLDLSLEHSGVLKIESQVEKPIILYSPPPHSTTTNMLATLLDTGNFVLQQLNPNGSTKSVLWQSFDYPTDALFPGMKLGANRKTGHSWSLVSYVSLKYPHPSPFSLEWEPKEGELNIKRRGRVIWKSGKLRNNNKFFENIPEESQLIYNCVGFISDEPNGCAFFSGKSLEGVPSVIGGTKFYMLVKKPQRRGNGYMFPEYVMEGVFSTKSDIYSFGVLLLEIVSGRRNNSFYDAEHPLNLVGHLMDPSLNGMFDPNEAERCIYVGLLCAEHYAKDRPNMSDIISMLTNKSVADTLPRRPAFYFGKQIFEVEAIFKSIESNTDFTKEISTSTEIEAL</sequence>
<dbReference type="AlphaFoldDB" id="A0AAN9EGQ4"/>
<reference evidence="10 11" key="1">
    <citation type="submission" date="2024-01" db="EMBL/GenBank/DDBJ databases">
        <title>The genomes of 5 underutilized Papilionoideae crops provide insights into root nodulation and disease resistanc.</title>
        <authorList>
            <person name="Yuan L."/>
        </authorList>
    </citation>
    <scope>NUCLEOTIDE SEQUENCE [LARGE SCALE GENOMIC DNA]</scope>
    <source>
        <strain evidence="10">ZHUSHIDOU_FW_LH</strain>
        <tissue evidence="10">Leaf</tissue>
    </source>
</reference>
<feature type="domain" description="Bulb-type lectin" evidence="9">
    <location>
        <begin position="1"/>
        <end position="115"/>
    </location>
</feature>
<evidence type="ECO:0000259" key="9">
    <source>
        <dbReference type="PROSITE" id="PS50927"/>
    </source>
</evidence>
<accession>A0AAN9EGQ4</accession>
<proteinExistence type="predicted"/>
<dbReference type="PANTHER" id="PTHR27002:SF776">
    <property type="entry name" value="CYSTEINE-RICH RLK (RECEPTOR-LIKE KINASE) PROTEIN"/>
    <property type="match status" value="1"/>
</dbReference>
<dbReference type="Gene3D" id="2.90.10.10">
    <property type="entry name" value="Bulb-type lectin domain"/>
    <property type="match status" value="1"/>
</dbReference>
<keyword evidence="5" id="KW-0418">Kinase</keyword>
<dbReference type="Pfam" id="PF01453">
    <property type="entry name" value="B_lectin"/>
    <property type="match status" value="1"/>
</dbReference>
<keyword evidence="6" id="KW-0067">ATP-binding</keyword>